<evidence type="ECO:0000256" key="1">
    <source>
        <dbReference type="ARBA" id="ARBA00004141"/>
    </source>
</evidence>
<reference evidence="9 10" key="1">
    <citation type="submission" date="2012-07" db="EMBL/GenBank/DDBJ databases">
        <title>The Genome Sequence of Facklamia ignava CCUG 37419.</title>
        <authorList>
            <consortium name="The Broad Institute Genome Sequencing Platform"/>
            <person name="Earl A."/>
            <person name="Ward D."/>
            <person name="Feldgarden M."/>
            <person name="Gevers D."/>
            <person name="Huys G."/>
            <person name="Walker B."/>
            <person name="Young S.K."/>
            <person name="Zeng Q."/>
            <person name="Gargeya S."/>
            <person name="Fitzgerald M."/>
            <person name="Haas B."/>
            <person name="Abouelleil A."/>
            <person name="Alvarado L."/>
            <person name="Arachchi H.M."/>
            <person name="Berlin A.M."/>
            <person name="Chapman S.B."/>
            <person name="Goldberg J."/>
            <person name="Griggs A."/>
            <person name="Gujja S."/>
            <person name="Hansen M."/>
            <person name="Howarth C."/>
            <person name="Imamovic A."/>
            <person name="Larimer J."/>
            <person name="McCowen C."/>
            <person name="Montmayeur A."/>
            <person name="Murphy C."/>
            <person name="Neiman D."/>
            <person name="Pearson M."/>
            <person name="Priest M."/>
            <person name="Roberts A."/>
            <person name="Saif S."/>
            <person name="Shea T."/>
            <person name="Sisk P."/>
            <person name="Sykes S."/>
            <person name="Wortman J."/>
            <person name="Nusbaum C."/>
            <person name="Birren B."/>
        </authorList>
    </citation>
    <scope>NUCLEOTIDE SEQUENCE [LARGE SCALE GENOMIC DNA]</scope>
    <source>
        <strain evidence="9 10">CCUG 37419</strain>
    </source>
</reference>
<evidence type="ECO:0000313" key="9">
    <source>
        <dbReference type="EMBL" id="EKB54357.1"/>
    </source>
</evidence>
<dbReference type="SUPFAM" id="SSF161111">
    <property type="entry name" value="Cation efflux protein transmembrane domain-like"/>
    <property type="match status" value="1"/>
</dbReference>
<feature type="transmembrane region" description="Helical" evidence="7">
    <location>
        <begin position="192"/>
        <end position="211"/>
    </location>
</feature>
<evidence type="ECO:0000256" key="4">
    <source>
        <dbReference type="ARBA" id="ARBA00022692"/>
    </source>
</evidence>
<keyword evidence="5 7" id="KW-1133">Transmembrane helix</keyword>
<feature type="transmembrane region" description="Helical" evidence="7">
    <location>
        <begin position="21"/>
        <end position="42"/>
    </location>
</feature>
<gene>
    <name evidence="9" type="ORF">HMPREF9707_01184</name>
</gene>
<dbReference type="NCBIfam" id="TIGR01297">
    <property type="entry name" value="CDF"/>
    <property type="match status" value="1"/>
</dbReference>
<dbReference type="Gene3D" id="1.20.1510.10">
    <property type="entry name" value="Cation efflux protein transmembrane domain"/>
    <property type="match status" value="1"/>
</dbReference>
<feature type="domain" description="Cation efflux protein transmembrane" evidence="8">
    <location>
        <begin position="27"/>
        <end position="218"/>
    </location>
</feature>
<dbReference type="GO" id="GO:0016020">
    <property type="term" value="C:membrane"/>
    <property type="evidence" value="ECO:0007669"/>
    <property type="project" value="UniProtKB-SubCell"/>
</dbReference>
<evidence type="ECO:0000259" key="8">
    <source>
        <dbReference type="Pfam" id="PF01545"/>
    </source>
</evidence>
<evidence type="ECO:0000256" key="5">
    <source>
        <dbReference type="ARBA" id="ARBA00022989"/>
    </source>
</evidence>
<dbReference type="PANTHER" id="PTHR43840">
    <property type="entry name" value="MITOCHONDRIAL METAL TRANSPORTER 1-RELATED"/>
    <property type="match status" value="1"/>
</dbReference>
<dbReference type="EMBL" id="AGZE01000032">
    <property type="protein sequence ID" value="EKB54357.1"/>
    <property type="molecule type" value="Genomic_DNA"/>
</dbReference>
<dbReference type="AlphaFoldDB" id="K1LQJ2"/>
<evidence type="ECO:0000256" key="3">
    <source>
        <dbReference type="ARBA" id="ARBA00022448"/>
    </source>
</evidence>
<dbReference type="InterPro" id="IPR002524">
    <property type="entry name" value="Cation_efflux"/>
</dbReference>
<comment type="subcellular location">
    <subcellularLocation>
        <location evidence="1">Membrane</location>
        <topology evidence="1">Multi-pass membrane protein</topology>
    </subcellularLocation>
</comment>
<comment type="similarity">
    <text evidence="2">Belongs to the cation diffusion facilitator (CDF) transporter (TC 2.A.4) family.</text>
</comment>
<protein>
    <submittedName>
        <fullName evidence="9">Cation diffusion facilitator family transporter</fullName>
    </submittedName>
</protein>
<keyword evidence="10" id="KW-1185">Reference proteome</keyword>
<dbReference type="PATRIC" id="fig|883112.3.peg.1176"/>
<dbReference type="RefSeq" id="WP_006701827.1">
    <property type="nucleotide sequence ID" value="NZ_JH932301.1"/>
</dbReference>
<dbReference type="STRING" id="883112.HMPREF9707_01184"/>
<keyword evidence="3" id="KW-0813">Transport</keyword>
<dbReference type="HOGENOM" id="CLU_013430_3_4_9"/>
<dbReference type="Pfam" id="PF01545">
    <property type="entry name" value="Cation_efflux"/>
    <property type="match status" value="1"/>
</dbReference>
<feature type="transmembrane region" description="Helical" evidence="7">
    <location>
        <begin position="123"/>
        <end position="145"/>
    </location>
</feature>
<dbReference type="PANTHER" id="PTHR43840:SF50">
    <property type="entry name" value="MANGANESE EFFLUX SYSTEM PROTEIN MNES"/>
    <property type="match status" value="1"/>
</dbReference>
<dbReference type="Proteomes" id="UP000005147">
    <property type="component" value="Unassembled WGS sequence"/>
</dbReference>
<evidence type="ECO:0000256" key="6">
    <source>
        <dbReference type="ARBA" id="ARBA00023136"/>
    </source>
</evidence>
<evidence type="ECO:0000313" key="10">
    <source>
        <dbReference type="Proteomes" id="UP000005147"/>
    </source>
</evidence>
<dbReference type="InterPro" id="IPR058533">
    <property type="entry name" value="Cation_efflux_TM"/>
</dbReference>
<name>K1LQJ2_9LACT</name>
<accession>K1LQJ2</accession>
<proteinExistence type="inferred from homology"/>
<keyword evidence="4 7" id="KW-0812">Transmembrane</keyword>
<dbReference type="InterPro" id="IPR050291">
    <property type="entry name" value="CDF_Transporter"/>
</dbReference>
<comment type="caution">
    <text evidence="9">The sequence shown here is derived from an EMBL/GenBank/DDBJ whole genome shotgun (WGS) entry which is preliminary data.</text>
</comment>
<dbReference type="eggNOG" id="COG0053">
    <property type="taxonomic scope" value="Bacteria"/>
</dbReference>
<dbReference type="InterPro" id="IPR027469">
    <property type="entry name" value="Cation_efflux_TMD_sf"/>
</dbReference>
<dbReference type="GO" id="GO:0008324">
    <property type="term" value="F:monoatomic cation transmembrane transporter activity"/>
    <property type="evidence" value="ECO:0007669"/>
    <property type="project" value="InterPro"/>
</dbReference>
<dbReference type="FunFam" id="1.20.1510.10:FF:000006">
    <property type="entry name" value="Divalent cation efflux transporter"/>
    <property type="match status" value="1"/>
</dbReference>
<dbReference type="SUPFAM" id="SSF160240">
    <property type="entry name" value="Cation efflux protein cytoplasmic domain-like"/>
    <property type="match status" value="1"/>
</dbReference>
<evidence type="ECO:0000256" key="7">
    <source>
        <dbReference type="SAM" id="Phobius"/>
    </source>
</evidence>
<keyword evidence="6 7" id="KW-0472">Membrane</keyword>
<dbReference type="InterPro" id="IPR036837">
    <property type="entry name" value="Cation_efflux_CTD_sf"/>
</dbReference>
<evidence type="ECO:0000256" key="2">
    <source>
        <dbReference type="ARBA" id="ARBA00008114"/>
    </source>
</evidence>
<feature type="transmembrane region" description="Helical" evidence="7">
    <location>
        <begin position="92"/>
        <end position="111"/>
    </location>
</feature>
<organism evidence="9 10">
    <name type="scientific">Falseniella ignava CCUG 37419</name>
    <dbReference type="NCBI Taxonomy" id="883112"/>
    <lineage>
        <taxon>Bacteria</taxon>
        <taxon>Bacillati</taxon>
        <taxon>Bacillota</taxon>
        <taxon>Bacilli</taxon>
        <taxon>Lactobacillales</taxon>
        <taxon>Aerococcaceae</taxon>
        <taxon>Falseniella</taxon>
    </lineage>
</organism>
<sequence>MKRFEDLKKLDQLEKERENKIVKTSLFGIIGNVLLAILKGIVGIKSNSIAILVDAVNNLADGGSSVITIIGTKLASKEADHKHPFGYGRVEYLSAMIISVIILYVGITSLVEAVKKILNPVEPSYSIISIVIVSLSVIVKIVMAHKFNKIGGEVKSDSLINSGEDARLDAIVSLSILLAAGMSMLFDVSLEAYLGAIISIIIIKSAIDMLNKTISQLLGEKIDPHLAQDVIKTVENFPGVEGANALVLNNYGPNNWNGSIDIGVPETYTAEQLDEIIRDIQLEVYYQYKIMLTAVGVYPINARNRHITSIKDQIREIVFSHQYITGIHGLYVDEFDKEIRFDVIISLDAENRLEVLQKVVNDVRHRFPDYNIEAFPNVDYTETY</sequence>